<keyword evidence="7" id="KW-0653">Protein transport</keyword>
<keyword evidence="8" id="KW-1133">Transmembrane helix</keyword>
<gene>
    <name evidence="12" type="ORF">F7018_16865</name>
</gene>
<dbReference type="PROSITE" id="PS52015">
    <property type="entry name" value="TONB_CTD"/>
    <property type="match status" value="1"/>
</dbReference>
<dbReference type="RefSeq" id="WP_150901274.1">
    <property type="nucleotide sequence ID" value="NZ_WAAU01000034.1"/>
</dbReference>
<feature type="chain" id="PRO_5029867017" evidence="10">
    <location>
        <begin position="20"/>
        <end position="225"/>
    </location>
</feature>
<dbReference type="NCBIfam" id="TIGR01352">
    <property type="entry name" value="tonB_Cterm"/>
    <property type="match status" value="1"/>
</dbReference>
<dbReference type="GO" id="GO:0055085">
    <property type="term" value="P:transmembrane transport"/>
    <property type="evidence" value="ECO:0007669"/>
    <property type="project" value="InterPro"/>
</dbReference>
<keyword evidence="9" id="KW-0472">Membrane</keyword>
<keyword evidence="10" id="KW-0732">Signal</keyword>
<dbReference type="InterPro" id="IPR037682">
    <property type="entry name" value="TonB_C"/>
</dbReference>
<evidence type="ECO:0000256" key="10">
    <source>
        <dbReference type="SAM" id="SignalP"/>
    </source>
</evidence>
<keyword evidence="13" id="KW-1185">Reference proteome</keyword>
<keyword evidence="4" id="KW-1003">Cell membrane</keyword>
<dbReference type="EMBL" id="WAAU01000034">
    <property type="protein sequence ID" value="KAB1153501.1"/>
    <property type="molecule type" value="Genomic_DNA"/>
</dbReference>
<evidence type="ECO:0000256" key="7">
    <source>
        <dbReference type="ARBA" id="ARBA00022927"/>
    </source>
</evidence>
<protein>
    <submittedName>
        <fullName evidence="12">Energy transducer TonB</fullName>
    </submittedName>
</protein>
<feature type="domain" description="TonB C-terminal" evidence="11">
    <location>
        <begin position="131"/>
        <end position="225"/>
    </location>
</feature>
<dbReference type="GO" id="GO:0015031">
    <property type="term" value="P:protein transport"/>
    <property type="evidence" value="ECO:0007669"/>
    <property type="project" value="UniProtKB-KW"/>
</dbReference>
<reference evidence="12 13" key="1">
    <citation type="submission" date="2019-09" db="EMBL/GenBank/DDBJ databases">
        <authorList>
            <person name="Cao W.R."/>
        </authorList>
    </citation>
    <scope>NUCLEOTIDE SEQUENCE [LARGE SCALE GENOMIC DNA]</scope>
    <source>
        <strain evidence="13">a4</strain>
    </source>
</reference>
<dbReference type="GO" id="GO:0098797">
    <property type="term" value="C:plasma membrane protein complex"/>
    <property type="evidence" value="ECO:0007669"/>
    <property type="project" value="TreeGrafter"/>
</dbReference>
<accession>A0A7J5A7G2</accession>
<dbReference type="Gene3D" id="3.30.1150.10">
    <property type="match status" value="1"/>
</dbReference>
<comment type="subcellular location">
    <subcellularLocation>
        <location evidence="1">Cell inner membrane</location>
        <topology evidence="1">Single-pass membrane protein</topology>
        <orientation evidence="1">Periplasmic side</orientation>
    </subcellularLocation>
</comment>
<comment type="similarity">
    <text evidence="2">Belongs to the TonB family.</text>
</comment>
<dbReference type="PANTHER" id="PTHR33446:SF2">
    <property type="entry name" value="PROTEIN TONB"/>
    <property type="match status" value="1"/>
</dbReference>
<evidence type="ECO:0000256" key="4">
    <source>
        <dbReference type="ARBA" id="ARBA00022475"/>
    </source>
</evidence>
<keyword evidence="6" id="KW-0812">Transmembrane</keyword>
<evidence type="ECO:0000313" key="12">
    <source>
        <dbReference type="EMBL" id="KAB1153501.1"/>
    </source>
</evidence>
<evidence type="ECO:0000256" key="5">
    <source>
        <dbReference type="ARBA" id="ARBA00022519"/>
    </source>
</evidence>
<evidence type="ECO:0000256" key="1">
    <source>
        <dbReference type="ARBA" id="ARBA00004383"/>
    </source>
</evidence>
<evidence type="ECO:0000256" key="3">
    <source>
        <dbReference type="ARBA" id="ARBA00022448"/>
    </source>
</evidence>
<evidence type="ECO:0000259" key="11">
    <source>
        <dbReference type="PROSITE" id="PS52015"/>
    </source>
</evidence>
<dbReference type="Proteomes" id="UP000467305">
    <property type="component" value="Unassembled WGS sequence"/>
</dbReference>
<name>A0A7J5A7G2_9FLAO</name>
<evidence type="ECO:0000256" key="9">
    <source>
        <dbReference type="ARBA" id="ARBA00023136"/>
    </source>
</evidence>
<comment type="caution">
    <text evidence="12">The sequence shown here is derived from an EMBL/GenBank/DDBJ whole genome shotgun (WGS) entry which is preliminary data.</text>
</comment>
<dbReference type="OrthoDB" id="1522859at2"/>
<feature type="signal peptide" evidence="10">
    <location>
        <begin position="1"/>
        <end position="19"/>
    </location>
</feature>
<evidence type="ECO:0000256" key="8">
    <source>
        <dbReference type="ARBA" id="ARBA00022989"/>
    </source>
</evidence>
<evidence type="ECO:0000313" key="13">
    <source>
        <dbReference type="Proteomes" id="UP000467305"/>
    </source>
</evidence>
<dbReference type="SUPFAM" id="SSF74653">
    <property type="entry name" value="TolA/TonB C-terminal domain"/>
    <property type="match status" value="1"/>
</dbReference>
<dbReference type="GO" id="GO:0031992">
    <property type="term" value="F:energy transducer activity"/>
    <property type="evidence" value="ECO:0007669"/>
    <property type="project" value="TreeGrafter"/>
</dbReference>
<dbReference type="AlphaFoldDB" id="A0A7J5A7G2"/>
<keyword evidence="5" id="KW-0997">Cell inner membrane</keyword>
<dbReference type="PANTHER" id="PTHR33446">
    <property type="entry name" value="PROTEIN TONB-RELATED"/>
    <property type="match status" value="1"/>
</dbReference>
<organism evidence="12 13">
    <name type="scientific">Tenacibaculum aiptasiae</name>
    <dbReference type="NCBI Taxonomy" id="426481"/>
    <lineage>
        <taxon>Bacteria</taxon>
        <taxon>Pseudomonadati</taxon>
        <taxon>Bacteroidota</taxon>
        <taxon>Flavobacteriia</taxon>
        <taxon>Flavobacteriales</taxon>
        <taxon>Flavobacteriaceae</taxon>
        <taxon>Tenacibaculum</taxon>
    </lineage>
</organism>
<sequence>MRFPLSILIALFISTIAIAQEKCETPNENINDPNSISVTKCSIEDVKKALEDSDNKKLSTRKRHRKIRQSNVSLNASKEVKNHKDNTLKLQKLNIKNDIVSSLKKIPFHLVEQIPLFSKCESTPLLEQSKCFEQQMIKHIINNFNYPKEAIAQGIEGKVMVQFTIDKDGNVVDIKKRGPKGTELLESEATRLIAKLPKFIPGKHNGNSVNVKYALPIIFRAPKKG</sequence>
<evidence type="ECO:0000256" key="2">
    <source>
        <dbReference type="ARBA" id="ARBA00006555"/>
    </source>
</evidence>
<dbReference type="Pfam" id="PF03544">
    <property type="entry name" value="TonB_C"/>
    <property type="match status" value="1"/>
</dbReference>
<proteinExistence type="inferred from homology"/>
<dbReference type="InterPro" id="IPR051045">
    <property type="entry name" value="TonB-dependent_transducer"/>
</dbReference>
<dbReference type="InterPro" id="IPR006260">
    <property type="entry name" value="TonB/TolA_C"/>
</dbReference>
<keyword evidence="3" id="KW-0813">Transport</keyword>
<evidence type="ECO:0000256" key="6">
    <source>
        <dbReference type="ARBA" id="ARBA00022692"/>
    </source>
</evidence>